<evidence type="ECO:0000313" key="1">
    <source>
        <dbReference type="EMBL" id="JAE36398.1"/>
    </source>
</evidence>
<reference evidence="1" key="1">
    <citation type="submission" date="2014-09" db="EMBL/GenBank/DDBJ databases">
        <authorList>
            <person name="Magalhaes I.L.F."/>
            <person name="Oliveira U."/>
            <person name="Santos F.R."/>
            <person name="Vidigal T.H.D.A."/>
            <person name="Brescovit A.D."/>
            <person name="Santos A.J."/>
        </authorList>
    </citation>
    <scope>NUCLEOTIDE SEQUENCE</scope>
    <source>
        <tissue evidence="1">Shoot tissue taken approximately 20 cm above the soil surface</tissue>
    </source>
</reference>
<organism evidence="1">
    <name type="scientific">Arundo donax</name>
    <name type="common">Giant reed</name>
    <name type="synonym">Donax arundinaceus</name>
    <dbReference type="NCBI Taxonomy" id="35708"/>
    <lineage>
        <taxon>Eukaryota</taxon>
        <taxon>Viridiplantae</taxon>
        <taxon>Streptophyta</taxon>
        <taxon>Embryophyta</taxon>
        <taxon>Tracheophyta</taxon>
        <taxon>Spermatophyta</taxon>
        <taxon>Magnoliopsida</taxon>
        <taxon>Liliopsida</taxon>
        <taxon>Poales</taxon>
        <taxon>Poaceae</taxon>
        <taxon>PACMAD clade</taxon>
        <taxon>Arundinoideae</taxon>
        <taxon>Arundineae</taxon>
        <taxon>Arundo</taxon>
    </lineage>
</organism>
<protein>
    <submittedName>
        <fullName evidence="1">Uncharacterized protein</fullName>
    </submittedName>
</protein>
<proteinExistence type="predicted"/>
<dbReference type="AlphaFoldDB" id="A0A0A9HTZ0"/>
<accession>A0A0A9HTZ0</accession>
<dbReference type="EMBL" id="GBRH01161498">
    <property type="protein sequence ID" value="JAE36398.1"/>
    <property type="molecule type" value="Transcribed_RNA"/>
</dbReference>
<name>A0A0A9HTZ0_ARUDO</name>
<reference evidence="1" key="2">
    <citation type="journal article" date="2015" name="Data Brief">
        <title>Shoot transcriptome of the giant reed, Arundo donax.</title>
        <authorList>
            <person name="Barrero R.A."/>
            <person name="Guerrero F.D."/>
            <person name="Moolhuijzen P."/>
            <person name="Goolsby J.A."/>
            <person name="Tidwell J."/>
            <person name="Bellgard S.E."/>
            <person name="Bellgard M.I."/>
        </authorList>
    </citation>
    <scope>NUCLEOTIDE SEQUENCE</scope>
    <source>
        <tissue evidence="1">Shoot tissue taken approximately 20 cm above the soil surface</tissue>
    </source>
</reference>
<sequence>MDKLGKCALVSNVWAGWRWCVQVSVLQVSFLSLCDLISCLVHRSEGLGSAD</sequence>